<accession>A0A1W6U1R8</accession>
<name>A0A1W6U1R8_VIBAL</name>
<feature type="coiled-coil region" evidence="1">
    <location>
        <begin position="70"/>
        <end position="112"/>
    </location>
</feature>
<dbReference type="AlphaFoldDB" id="A0A1W6U1R8"/>
<gene>
    <name evidence="2" type="ORF">K05K4_52190</name>
</gene>
<keyword evidence="1" id="KW-0175">Coiled coil</keyword>
<protein>
    <submittedName>
        <fullName evidence="2">Uncharacterized protein</fullName>
    </submittedName>
</protein>
<keyword evidence="2" id="KW-0614">Plasmid</keyword>
<proteinExistence type="predicted"/>
<reference evidence="2" key="1">
    <citation type="submission" date="2016-10" db="EMBL/GenBank/DDBJ databases">
        <title>The High Quality Genome of Vibrio alginolyticus K01M1.</title>
        <authorList>
            <person name="Wendling C."/>
            <person name="Chibani C.M."/>
            <person name="Hertel R."/>
            <person name="Sproer C."/>
            <person name="Bunk B."/>
            <person name="Overmann J."/>
            <person name="Roth O."/>
            <person name="Liesegang H."/>
        </authorList>
    </citation>
    <scope>NUCLEOTIDE SEQUENCE</scope>
    <source>
        <strain evidence="2">K05K4</strain>
        <plasmid evidence="2">pL289</plasmid>
    </source>
</reference>
<sequence>MINKPTPLEIKSLSPFIDPFFMNATPGIFLVGGDNISIEFPSGGITNYQLVHPLEKGTKLRMEVSRSGVRATLQSEEDQYKQDLQQQRADKLKAERAKAEELAKKIQNDAELFNSSLNLPFRWCSDIKVVMSGLMENSNGSGVNKRSVQHVRVLEAYSDGRFKRDVGDFLCGRDESKHQGYTDHAWDAEAKAKITCKQCIKVAKRFAKK</sequence>
<geneLocation type="plasmid" evidence="2">
    <name>pL289</name>
</geneLocation>
<dbReference type="RefSeq" id="WP_025767574.1">
    <property type="nucleotide sequence ID" value="NZ_CP017893.1"/>
</dbReference>
<organism evidence="2">
    <name type="scientific">Vibrio alginolyticus</name>
    <dbReference type="NCBI Taxonomy" id="663"/>
    <lineage>
        <taxon>Bacteria</taxon>
        <taxon>Pseudomonadati</taxon>
        <taxon>Pseudomonadota</taxon>
        <taxon>Gammaproteobacteria</taxon>
        <taxon>Vibrionales</taxon>
        <taxon>Vibrionaceae</taxon>
        <taxon>Vibrio</taxon>
    </lineage>
</organism>
<evidence type="ECO:0000256" key="1">
    <source>
        <dbReference type="SAM" id="Coils"/>
    </source>
</evidence>
<evidence type="ECO:0000313" key="2">
    <source>
        <dbReference type="EMBL" id="ARP21921.1"/>
    </source>
</evidence>
<dbReference type="EMBL" id="CP017904">
    <property type="protein sequence ID" value="ARP21921.1"/>
    <property type="molecule type" value="Genomic_DNA"/>
</dbReference>